<dbReference type="Gene3D" id="1.10.10.10">
    <property type="entry name" value="Winged helix-like DNA-binding domain superfamily/Winged helix DNA-binding domain"/>
    <property type="match status" value="1"/>
</dbReference>
<dbReference type="InterPro" id="IPR036390">
    <property type="entry name" value="WH_DNA-bd_sf"/>
</dbReference>
<evidence type="ECO:0000256" key="4">
    <source>
        <dbReference type="ARBA" id="ARBA00023163"/>
    </source>
</evidence>
<dbReference type="Proteomes" id="UP001368500">
    <property type="component" value="Unassembled WGS sequence"/>
</dbReference>
<accession>A0ABU9B7F9</accession>
<name>A0ABU9B7F9_9BURK</name>
<dbReference type="Pfam" id="PF03466">
    <property type="entry name" value="LysR_substrate"/>
    <property type="match status" value="1"/>
</dbReference>
<dbReference type="InterPro" id="IPR050950">
    <property type="entry name" value="HTH-type_LysR_regulators"/>
</dbReference>
<dbReference type="PRINTS" id="PR00039">
    <property type="entry name" value="HTHLYSR"/>
</dbReference>
<protein>
    <submittedName>
        <fullName evidence="6">LysR substrate-binding domain-containing protein</fullName>
    </submittedName>
</protein>
<sequence length="296" mass="32754">MQYFATVARTGQISLAAAESNVSQSAMTAAIAELEKALDTLLFERQRTGVALTHHGHLFLQHAQRVLEAAEDAARHPFRERSVVGGSLELAASYTVLGYFLLPFVASFRKLHPQAAIVPVEQGREHIEEAVASGEVELAVALTSNMIEPRRFHRVVLARSRRQLWVSASNPLAELSQVAMADVVDYPYIVPAVDEGDVSAMRYWTDAGLLPATFIRTSSMEAVREMVALDLGVTILSDMVFRPWSLEGRRIRAVPLKQPIPTMEVGLIWRKGHRLSPVADAFRRYLQVAVGARSED</sequence>
<comment type="similarity">
    <text evidence="1">Belongs to the LysR transcriptional regulatory family.</text>
</comment>
<evidence type="ECO:0000256" key="1">
    <source>
        <dbReference type="ARBA" id="ARBA00009437"/>
    </source>
</evidence>
<dbReference type="EMBL" id="JBBUTF010000006">
    <property type="protein sequence ID" value="MEK8025811.1"/>
    <property type="molecule type" value="Genomic_DNA"/>
</dbReference>
<dbReference type="Pfam" id="PF00126">
    <property type="entry name" value="HTH_1"/>
    <property type="match status" value="1"/>
</dbReference>
<keyword evidence="4" id="KW-0804">Transcription</keyword>
<reference evidence="6 7" key="1">
    <citation type="submission" date="2024-04" db="EMBL/GenBank/DDBJ databases">
        <title>Novel species of the genus Ideonella isolated from streams.</title>
        <authorList>
            <person name="Lu H."/>
        </authorList>
    </citation>
    <scope>NUCLEOTIDE SEQUENCE [LARGE SCALE GENOMIC DNA]</scope>
    <source>
        <strain evidence="6 7">BYS139W</strain>
    </source>
</reference>
<dbReference type="Gene3D" id="3.40.190.10">
    <property type="entry name" value="Periplasmic binding protein-like II"/>
    <property type="match status" value="2"/>
</dbReference>
<dbReference type="SUPFAM" id="SSF46785">
    <property type="entry name" value="Winged helix' DNA-binding domain"/>
    <property type="match status" value="1"/>
</dbReference>
<evidence type="ECO:0000256" key="3">
    <source>
        <dbReference type="ARBA" id="ARBA00023125"/>
    </source>
</evidence>
<organism evidence="6 7">
    <name type="scientific">Pseudaquabacterium rugosum</name>
    <dbReference type="NCBI Taxonomy" id="2984194"/>
    <lineage>
        <taxon>Bacteria</taxon>
        <taxon>Pseudomonadati</taxon>
        <taxon>Pseudomonadota</taxon>
        <taxon>Betaproteobacteria</taxon>
        <taxon>Burkholderiales</taxon>
        <taxon>Sphaerotilaceae</taxon>
        <taxon>Pseudaquabacterium</taxon>
    </lineage>
</organism>
<dbReference type="PANTHER" id="PTHR30419:SF8">
    <property type="entry name" value="NITROGEN ASSIMILATION TRANSCRIPTIONAL ACTIVATOR-RELATED"/>
    <property type="match status" value="1"/>
</dbReference>
<dbReference type="InterPro" id="IPR005119">
    <property type="entry name" value="LysR_subst-bd"/>
</dbReference>
<keyword evidence="2" id="KW-0805">Transcription regulation</keyword>
<comment type="caution">
    <text evidence="6">The sequence shown here is derived from an EMBL/GenBank/DDBJ whole genome shotgun (WGS) entry which is preliminary data.</text>
</comment>
<dbReference type="PANTHER" id="PTHR30419">
    <property type="entry name" value="HTH-TYPE TRANSCRIPTIONAL REGULATOR YBHD"/>
    <property type="match status" value="1"/>
</dbReference>
<dbReference type="PROSITE" id="PS50931">
    <property type="entry name" value="HTH_LYSR"/>
    <property type="match status" value="1"/>
</dbReference>
<proteinExistence type="inferred from homology"/>
<dbReference type="RefSeq" id="WP_341373598.1">
    <property type="nucleotide sequence ID" value="NZ_JBBUTF010000006.1"/>
</dbReference>
<gene>
    <name evidence="6" type="ORF">AACH11_07550</name>
</gene>
<dbReference type="SUPFAM" id="SSF53850">
    <property type="entry name" value="Periplasmic binding protein-like II"/>
    <property type="match status" value="1"/>
</dbReference>
<feature type="domain" description="HTH lysR-type" evidence="5">
    <location>
        <begin position="1"/>
        <end position="53"/>
    </location>
</feature>
<keyword evidence="3" id="KW-0238">DNA-binding</keyword>
<evidence type="ECO:0000313" key="7">
    <source>
        <dbReference type="Proteomes" id="UP001368500"/>
    </source>
</evidence>
<evidence type="ECO:0000259" key="5">
    <source>
        <dbReference type="PROSITE" id="PS50931"/>
    </source>
</evidence>
<evidence type="ECO:0000256" key="2">
    <source>
        <dbReference type="ARBA" id="ARBA00023015"/>
    </source>
</evidence>
<evidence type="ECO:0000313" key="6">
    <source>
        <dbReference type="EMBL" id="MEK8025811.1"/>
    </source>
</evidence>
<dbReference type="InterPro" id="IPR000847">
    <property type="entry name" value="LysR_HTH_N"/>
</dbReference>
<dbReference type="InterPro" id="IPR036388">
    <property type="entry name" value="WH-like_DNA-bd_sf"/>
</dbReference>
<keyword evidence="7" id="KW-1185">Reference proteome</keyword>